<evidence type="ECO:0000313" key="4">
    <source>
        <dbReference type="EMBL" id="HIR02398.1"/>
    </source>
</evidence>
<feature type="transmembrane region" description="Helical" evidence="2">
    <location>
        <begin position="342"/>
        <end position="363"/>
    </location>
</feature>
<reference evidence="4" key="2">
    <citation type="journal article" date="2021" name="PeerJ">
        <title>Extensive microbial diversity within the chicken gut microbiome revealed by metagenomics and culture.</title>
        <authorList>
            <person name="Gilroy R."/>
            <person name="Ravi A."/>
            <person name="Getino M."/>
            <person name="Pursley I."/>
            <person name="Horton D.L."/>
            <person name="Alikhan N.F."/>
            <person name="Baker D."/>
            <person name="Gharbi K."/>
            <person name="Hall N."/>
            <person name="Watson M."/>
            <person name="Adriaenssens E.M."/>
            <person name="Foster-Nyarko E."/>
            <person name="Jarju S."/>
            <person name="Secka A."/>
            <person name="Antonio M."/>
            <person name="Oren A."/>
            <person name="Chaudhuri R.R."/>
            <person name="La Ragione R."/>
            <person name="Hildebrand F."/>
            <person name="Pallen M.J."/>
        </authorList>
    </citation>
    <scope>NUCLEOTIDE SEQUENCE</scope>
    <source>
        <strain evidence="4">ChiGjej1B1-2707</strain>
    </source>
</reference>
<keyword evidence="2" id="KW-1133">Transmembrane helix</keyword>
<name>A0A9D1A3H6_9ACTN</name>
<sequence>MTAYLERLRIAAFGSFANKHVGPFKPGLNVVYGKNEAGKTTAAKCIEGVLFGWEADRGMRNTYRPVAAERAGSLVFADDDTGKEYEVSRARNADGLQASEEAAALLADIDKETFATMFSLTSDELRTLRNTPDVTARLLTAGSGTAASPAHALAVVQERLAALTSRAAGAEDSIVNLRKRLEELRARVAEAADATERTKAQDKELHELEPQRAALQERQRTLNEEIERLTAAQASLASLDEAIADLDEQVAQLESERSDVLREEASFRRGVNPALADIDEATDARLRDAFDNLGEERTRREHAVGVARENYRTSSASYRAFMASEGLEEGARPARTQRRTQLVVSTVLPVVMLAAGVPAFVIGRMQHSLSISMIGIGLIMCGVLMAAAALVLLFRPSHRGEEREERQQSLRWVMLQDEKKLEACEADLADYNQTIAAYLAGEGLGAAQGSLRHARTLLDDAKEARAQLRLFAQRRQAIASQRRAAEGRLDAAYEDRDALVEELAVARTVAGAAPNTPVTSASVADLLAQKTAQRDGLQEALDHVNHRIGELRTLLEAARSEHRFEELKLEAAQVQTRLDESCDAYARLLLARTMLTSAIAGWESRSQPEVYAHASRLLARMTDGAWEAVRMGEDGRLTVVDRFKEERSPVHLSLGTCQQLYLSLRIALLVAAENVGRAVPILADDILVNFDDERRRGAAESLRELARTRQVILFTCHQDMANLMQEVEPQLNLVQL</sequence>
<dbReference type="Pfam" id="PF13514">
    <property type="entry name" value="AAA_27"/>
    <property type="match status" value="1"/>
</dbReference>
<dbReference type="EMBL" id="DVGB01000110">
    <property type="protein sequence ID" value="HIR02398.1"/>
    <property type="molecule type" value="Genomic_DNA"/>
</dbReference>
<dbReference type="SUPFAM" id="SSF52540">
    <property type="entry name" value="P-loop containing nucleoside triphosphate hydrolases"/>
    <property type="match status" value="1"/>
</dbReference>
<evidence type="ECO:0000256" key="1">
    <source>
        <dbReference type="SAM" id="Coils"/>
    </source>
</evidence>
<dbReference type="Gene3D" id="3.40.50.300">
    <property type="entry name" value="P-loop containing nucleotide triphosphate hydrolases"/>
    <property type="match status" value="2"/>
</dbReference>
<dbReference type="PANTHER" id="PTHR41259:SF1">
    <property type="entry name" value="DOUBLE-STRAND BREAK REPAIR RAD50 ATPASE, PUTATIVE-RELATED"/>
    <property type="match status" value="1"/>
</dbReference>
<dbReference type="Gene3D" id="1.10.287.1490">
    <property type="match status" value="1"/>
</dbReference>
<keyword evidence="1" id="KW-0175">Coiled coil</keyword>
<dbReference type="InterPro" id="IPR038734">
    <property type="entry name" value="YhaN_AAA"/>
</dbReference>
<keyword evidence="2" id="KW-0812">Transmembrane</keyword>
<accession>A0A9D1A3H6</accession>
<feature type="domain" description="YhaN AAA" evidence="3">
    <location>
        <begin position="5"/>
        <end position="192"/>
    </location>
</feature>
<organism evidence="4 5">
    <name type="scientific">Candidatus Aveggerthella stercoripullorum</name>
    <dbReference type="NCBI Taxonomy" id="2840688"/>
    <lineage>
        <taxon>Bacteria</taxon>
        <taxon>Bacillati</taxon>
        <taxon>Actinomycetota</taxon>
        <taxon>Coriobacteriia</taxon>
        <taxon>Eggerthellales</taxon>
        <taxon>Eggerthellaceae</taxon>
        <taxon>Eggerthellaceae incertae sedis</taxon>
        <taxon>Candidatus Aveggerthella</taxon>
    </lineage>
</organism>
<evidence type="ECO:0000256" key="2">
    <source>
        <dbReference type="SAM" id="Phobius"/>
    </source>
</evidence>
<keyword evidence="2" id="KW-0472">Membrane</keyword>
<gene>
    <name evidence="4" type="ORF">IAA69_09095</name>
</gene>
<dbReference type="PANTHER" id="PTHR41259">
    <property type="entry name" value="DOUBLE-STRAND BREAK REPAIR RAD50 ATPASE, PUTATIVE-RELATED"/>
    <property type="match status" value="1"/>
</dbReference>
<evidence type="ECO:0000259" key="3">
    <source>
        <dbReference type="Pfam" id="PF13514"/>
    </source>
</evidence>
<dbReference type="InterPro" id="IPR027417">
    <property type="entry name" value="P-loop_NTPase"/>
</dbReference>
<protein>
    <submittedName>
        <fullName evidence="4">AAA family ATPase</fullName>
    </submittedName>
</protein>
<dbReference type="AlphaFoldDB" id="A0A9D1A3H6"/>
<proteinExistence type="predicted"/>
<reference evidence="4" key="1">
    <citation type="submission" date="2020-10" db="EMBL/GenBank/DDBJ databases">
        <authorList>
            <person name="Gilroy R."/>
        </authorList>
    </citation>
    <scope>NUCLEOTIDE SEQUENCE</scope>
    <source>
        <strain evidence="4">ChiGjej1B1-2707</strain>
    </source>
</reference>
<feature type="coiled-coil region" evidence="1">
    <location>
        <begin position="160"/>
        <end position="263"/>
    </location>
</feature>
<evidence type="ECO:0000313" key="5">
    <source>
        <dbReference type="Proteomes" id="UP000824261"/>
    </source>
</evidence>
<feature type="transmembrane region" description="Helical" evidence="2">
    <location>
        <begin position="369"/>
        <end position="394"/>
    </location>
</feature>
<dbReference type="Proteomes" id="UP000824261">
    <property type="component" value="Unassembled WGS sequence"/>
</dbReference>
<comment type="caution">
    <text evidence="4">The sequence shown here is derived from an EMBL/GenBank/DDBJ whole genome shotgun (WGS) entry which is preliminary data.</text>
</comment>